<keyword evidence="2" id="KW-1185">Reference proteome</keyword>
<dbReference type="OrthoDB" id="6141536at2759"/>
<organism evidence="2 3">
    <name type="scientific">Crassostrea virginica</name>
    <name type="common">Eastern oyster</name>
    <dbReference type="NCBI Taxonomy" id="6565"/>
    <lineage>
        <taxon>Eukaryota</taxon>
        <taxon>Metazoa</taxon>
        <taxon>Spiralia</taxon>
        <taxon>Lophotrochozoa</taxon>
        <taxon>Mollusca</taxon>
        <taxon>Bivalvia</taxon>
        <taxon>Autobranchia</taxon>
        <taxon>Pteriomorphia</taxon>
        <taxon>Ostreida</taxon>
        <taxon>Ostreoidea</taxon>
        <taxon>Ostreidae</taxon>
        <taxon>Crassostrea</taxon>
    </lineage>
</organism>
<feature type="region of interest" description="Disordered" evidence="1">
    <location>
        <begin position="71"/>
        <end position="98"/>
    </location>
</feature>
<name>A0A8B8BMB4_CRAVI</name>
<dbReference type="GeneID" id="111111661"/>
<accession>A0A8B8BMB4</accession>
<proteinExistence type="predicted"/>
<feature type="region of interest" description="Disordered" evidence="1">
    <location>
        <begin position="115"/>
        <end position="195"/>
    </location>
</feature>
<reference evidence="3" key="2">
    <citation type="submission" date="2025-08" db="UniProtKB">
        <authorList>
            <consortium name="RefSeq"/>
        </authorList>
    </citation>
    <scope>IDENTIFICATION</scope>
    <source>
        <tissue evidence="3">Whole sample</tissue>
    </source>
</reference>
<feature type="compositionally biased region" description="Basic and acidic residues" evidence="1">
    <location>
        <begin position="72"/>
        <end position="94"/>
    </location>
</feature>
<evidence type="ECO:0000313" key="3">
    <source>
        <dbReference type="RefSeq" id="XP_022304470.1"/>
    </source>
</evidence>
<dbReference type="Proteomes" id="UP000694844">
    <property type="component" value="Chromosome 1"/>
</dbReference>
<evidence type="ECO:0000256" key="1">
    <source>
        <dbReference type="SAM" id="MobiDB-lite"/>
    </source>
</evidence>
<feature type="compositionally biased region" description="Basic and acidic residues" evidence="1">
    <location>
        <begin position="144"/>
        <end position="159"/>
    </location>
</feature>
<sequence length="290" mass="33213">MQKDMALAHSSYARVAGIQSEVNKVTVTRVAGSEVQYQKQLNLHRKDMEIMVRNIRKEQRKLRRAMVRYSRKLHEGRRNRAKREREERARDKNTVDNMQQVSDIFKLKFAEESEILPEETQPPDLEEATSGVQEEVGPDSNDNGDDKQEEATSEGRGETPGHCQDQGGEITLPPISAPAPSITNKNDDFEDEYGDERVREARTLPEISLDSQLESRLGSKRLPSIKPKKQEVSYSDIIKLQHSTNSKKLFNLVNILAQKHTEKDCSKDQEHKGTRRRGWERLPPTKESPS</sequence>
<dbReference type="RefSeq" id="XP_022304470.1">
    <property type="nucleotide sequence ID" value="XM_022448762.1"/>
</dbReference>
<protein>
    <submittedName>
        <fullName evidence="3">Uncharacterized protein LOC111111661 isoform X1</fullName>
    </submittedName>
</protein>
<reference evidence="2" key="1">
    <citation type="submission" date="2024-06" db="UniProtKB">
        <authorList>
            <consortium name="RefSeq"/>
        </authorList>
    </citation>
    <scope>NUCLEOTIDE SEQUENCE [LARGE SCALE GENOMIC DNA]</scope>
</reference>
<evidence type="ECO:0000313" key="2">
    <source>
        <dbReference type="Proteomes" id="UP000694844"/>
    </source>
</evidence>
<gene>
    <name evidence="3" type="primary">LOC111111661</name>
</gene>
<dbReference type="AlphaFoldDB" id="A0A8B8BMB4"/>
<dbReference type="KEGG" id="cvn:111111661"/>
<feature type="region of interest" description="Disordered" evidence="1">
    <location>
        <begin position="261"/>
        <end position="290"/>
    </location>
</feature>